<sequence length="330" mass="35480">MSNGQVVVITGASAGIGRATAREFARRGARVGLLARGRRGLEGAAGEVDALGGRALPVPADVADAAAVEEAARRVEDELGPIDVWVNNAMATVFAPLEAVEPEEFLRATEVTYLGTVHGTMAALRRMKPRDRGTIVQVGSALAYRGIPLQAAYCGAKHAVQGFTESLRAELLHDGSGVHVTMVQLPAVNTPQFSVSRTKMPRHPRPVPPVYQPEVVAEAIVWASGQRRREVYVGAPAVKTILGNKLFPGLGDRYLARTGYDAQQTEDPVPPDRPDNLFEPVDKDLGAHGIFDEESREWSPQFWLTRNRRWLALAGAAGAAGLAYALRGRL</sequence>
<dbReference type="Proteomes" id="UP000295244">
    <property type="component" value="Unassembled WGS sequence"/>
</dbReference>
<evidence type="ECO:0000313" key="5">
    <source>
        <dbReference type="EMBL" id="TCJ16824.1"/>
    </source>
</evidence>
<dbReference type="RefSeq" id="WP_132691043.1">
    <property type="nucleotide sequence ID" value="NZ_SKBU01000015.1"/>
</dbReference>
<dbReference type="Gene3D" id="3.40.50.720">
    <property type="entry name" value="NAD(P)-binding Rossmann-like Domain"/>
    <property type="match status" value="1"/>
</dbReference>
<dbReference type="InterPro" id="IPR020904">
    <property type="entry name" value="Sc_DH/Rdtase_CS"/>
</dbReference>
<dbReference type="NCBIfam" id="NF005495">
    <property type="entry name" value="PRK07109.1"/>
    <property type="match status" value="1"/>
</dbReference>
<dbReference type="GO" id="GO:0016020">
    <property type="term" value="C:membrane"/>
    <property type="evidence" value="ECO:0007669"/>
    <property type="project" value="TreeGrafter"/>
</dbReference>
<dbReference type="PANTHER" id="PTHR44196">
    <property type="entry name" value="DEHYDROGENASE/REDUCTASE SDR FAMILY MEMBER 7B"/>
    <property type="match status" value="1"/>
</dbReference>
<dbReference type="SUPFAM" id="SSF51735">
    <property type="entry name" value="NAD(P)-binding Rossmann-fold domains"/>
    <property type="match status" value="1"/>
</dbReference>
<comment type="similarity">
    <text evidence="1 3">Belongs to the short-chain dehydrogenases/reductases (SDR) family.</text>
</comment>
<evidence type="ECO:0000256" key="2">
    <source>
        <dbReference type="ARBA" id="ARBA00023002"/>
    </source>
</evidence>
<name>A0A4R1BHX3_9ACTN</name>
<dbReference type="EMBL" id="SKBU01000015">
    <property type="protein sequence ID" value="TCJ16824.1"/>
    <property type="molecule type" value="Genomic_DNA"/>
</dbReference>
<keyword evidence="2" id="KW-0560">Oxidoreductase</keyword>
<proteinExistence type="inferred from homology"/>
<reference evidence="5 6" key="1">
    <citation type="submission" date="2019-03" db="EMBL/GenBank/DDBJ databases">
        <title>Whole genome sequence of a novel Rubrobacter taiwanensis strain, isolated from Yellowstone National Park.</title>
        <authorList>
            <person name="Freed S."/>
            <person name="Ramaley R.F."/>
            <person name="Kyndt J.A."/>
        </authorList>
    </citation>
    <scope>NUCLEOTIDE SEQUENCE [LARGE SCALE GENOMIC DNA]</scope>
    <source>
        <strain evidence="5 6">Yellowstone</strain>
    </source>
</reference>
<comment type="caution">
    <text evidence="5">The sequence shown here is derived from an EMBL/GenBank/DDBJ whole genome shotgun (WGS) entry which is preliminary data.</text>
</comment>
<dbReference type="SMART" id="SM00822">
    <property type="entry name" value="PKS_KR"/>
    <property type="match status" value="1"/>
</dbReference>
<dbReference type="PROSITE" id="PS00061">
    <property type="entry name" value="ADH_SHORT"/>
    <property type="match status" value="1"/>
</dbReference>
<organism evidence="5 6">
    <name type="scientific">Rubrobacter taiwanensis</name>
    <dbReference type="NCBI Taxonomy" id="185139"/>
    <lineage>
        <taxon>Bacteria</taxon>
        <taxon>Bacillati</taxon>
        <taxon>Actinomycetota</taxon>
        <taxon>Rubrobacteria</taxon>
        <taxon>Rubrobacterales</taxon>
        <taxon>Rubrobacteraceae</taxon>
        <taxon>Rubrobacter</taxon>
    </lineage>
</organism>
<protein>
    <submittedName>
        <fullName evidence="5">SDR family NAD(P)-dependent oxidoreductase</fullName>
    </submittedName>
</protein>
<dbReference type="InterPro" id="IPR002347">
    <property type="entry name" value="SDR_fam"/>
</dbReference>
<dbReference type="InterPro" id="IPR036291">
    <property type="entry name" value="NAD(P)-bd_dom_sf"/>
</dbReference>
<evidence type="ECO:0000313" key="6">
    <source>
        <dbReference type="Proteomes" id="UP000295244"/>
    </source>
</evidence>
<feature type="domain" description="Ketoreductase" evidence="4">
    <location>
        <begin position="5"/>
        <end position="186"/>
    </location>
</feature>
<accession>A0A4R1BHX3</accession>
<dbReference type="AlphaFoldDB" id="A0A4R1BHX3"/>
<dbReference type="GO" id="GO:0016491">
    <property type="term" value="F:oxidoreductase activity"/>
    <property type="evidence" value="ECO:0007669"/>
    <property type="project" value="UniProtKB-KW"/>
</dbReference>
<dbReference type="PRINTS" id="PR00080">
    <property type="entry name" value="SDRFAMILY"/>
</dbReference>
<dbReference type="OrthoDB" id="151996at2"/>
<evidence type="ECO:0000256" key="1">
    <source>
        <dbReference type="ARBA" id="ARBA00006484"/>
    </source>
</evidence>
<dbReference type="InterPro" id="IPR057326">
    <property type="entry name" value="KR_dom"/>
</dbReference>
<gene>
    <name evidence="5" type="ORF">E0L93_08890</name>
</gene>
<dbReference type="PRINTS" id="PR00081">
    <property type="entry name" value="GDHRDH"/>
</dbReference>
<evidence type="ECO:0000256" key="3">
    <source>
        <dbReference type="RuleBase" id="RU000363"/>
    </source>
</evidence>
<keyword evidence="6" id="KW-1185">Reference proteome</keyword>
<evidence type="ECO:0000259" key="4">
    <source>
        <dbReference type="SMART" id="SM00822"/>
    </source>
</evidence>
<dbReference type="PANTHER" id="PTHR44196:SF1">
    <property type="entry name" value="DEHYDROGENASE_REDUCTASE SDR FAMILY MEMBER 7B"/>
    <property type="match status" value="1"/>
</dbReference>
<dbReference type="Pfam" id="PF00106">
    <property type="entry name" value="adh_short"/>
    <property type="match status" value="1"/>
</dbReference>